<feature type="compositionally biased region" description="Low complexity" evidence="1">
    <location>
        <begin position="547"/>
        <end position="563"/>
    </location>
</feature>
<feature type="region of interest" description="Disordered" evidence="1">
    <location>
        <begin position="1"/>
        <end position="20"/>
    </location>
</feature>
<feature type="compositionally biased region" description="Basic and acidic residues" evidence="1">
    <location>
        <begin position="501"/>
        <end position="516"/>
    </location>
</feature>
<comment type="caution">
    <text evidence="2">The sequence shown here is derived from an EMBL/GenBank/DDBJ whole genome shotgun (WGS) entry which is preliminary data.</text>
</comment>
<evidence type="ECO:0000256" key="1">
    <source>
        <dbReference type="SAM" id="MobiDB-lite"/>
    </source>
</evidence>
<reference evidence="2 3" key="1">
    <citation type="journal article" date="2023" name="Commun. Biol.">
        <title>Genome analysis of Parmales, the sister group of diatoms, reveals the evolutionary specialization of diatoms from phago-mixotrophs to photoautotrophs.</title>
        <authorList>
            <person name="Ban H."/>
            <person name="Sato S."/>
            <person name="Yoshikawa S."/>
            <person name="Yamada K."/>
            <person name="Nakamura Y."/>
            <person name="Ichinomiya M."/>
            <person name="Sato N."/>
            <person name="Blanc-Mathieu R."/>
            <person name="Endo H."/>
            <person name="Kuwata A."/>
            <person name="Ogata H."/>
        </authorList>
    </citation>
    <scope>NUCLEOTIDE SEQUENCE [LARGE SCALE GENOMIC DNA]</scope>
</reference>
<evidence type="ECO:0000313" key="2">
    <source>
        <dbReference type="EMBL" id="GMI29482.1"/>
    </source>
</evidence>
<feature type="region of interest" description="Disordered" evidence="1">
    <location>
        <begin position="494"/>
        <end position="615"/>
    </location>
</feature>
<feature type="compositionally biased region" description="Pro residues" evidence="1">
    <location>
        <begin position="1"/>
        <end position="10"/>
    </location>
</feature>
<dbReference type="EMBL" id="BRYB01000403">
    <property type="protein sequence ID" value="GMI29482.1"/>
    <property type="molecule type" value="Genomic_DNA"/>
</dbReference>
<dbReference type="Proteomes" id="UP001165060">
    <property type="component" value="Unassembled WGS sequence"/>
</dbReference>
<organism evidence="2 3">
    <name type="scientific">Tetraparma gracilis</name>
    <dbReference type="NCBI Taxonomy" id="2962635"/>
    <lineage>
        <taxon>Eukaryota</taxon>
        <taxon>Sar</taxon>
        <taxon>Stramenopiles</taxon>
        <taxon>Ochrophyta</taxon>
        <taxon>Bolidophyceae</taxon>
        <taxon>Parmales</taxon>
        <taxon>Triparmaceae</taxon>
        <taxon>Tetraparma</taxon>
    </lineage>
</organism>
<gene>
    <name evidence="2" type="ORF">TeGR_g11221</name>
</gene>
<sequence length="615" mass="69634">MVQSEPPPGAQQPAPLTASDELDERVRYAKYLASIDDVPLLEFSQGADGVFRCELPPPAFVPVVNLVRPDTAPVTHAKYMPPKVREADNLATRLEKRLDHARFAGKHVLLERLEQYKKGEKKRQEEEMQKSGHFFLQENVEGIQGFLEKREAERREAAMRSSTQHATVVQQRNARQYNILQKKMEETREAKNLKKLRVEAMGEFIMRSALNKADTRHKSWLAMCVTARTHLVFMEKLQEHRKKVAHKAKLAAMTAIAFFFMNKFRQRKRRRCADELIGFLRFIQRDGQIKSIAKKLQWVLMKLQKLMKQHQQGNAAQVVMIGKKYELVVATYLETEAKKREAIAARAKKNPGKGKNRIKVPEEKMPLDDRFKQKQLADWVIKNRQLYVTKLMQYEEYELWPVMIDLIREKSLFGNPFEARKFCKGIRRKGQMYEWLVENGAGEDLGARPRYTRIPTDEQIIHEIYEPARVRSNRMTKQKGEMDALMKSLQKEMGLTSDGEDAGKMKKVPEKAEKAEGAGGGGEGPGKKKRAARRSVPRGTSKRGSKASADGSGAMEAAMSAAHADAKADDLSVGTRESGRSRRSTRGAGRSGPLKGKSGRVAVAPKVVTVQVGGE</sequence>
<feature type="compositionally biased region" description="Basic residues" evidence="1">
    <location>
        <begin position="527"/>
        <end position="545"/>
    </location>
</feature>
<protein>
    <submittedName>
        <fullName evidence="2">Uncharacterized protein</fullName>
    </submittedName>
</protein>
<feature type="compositionally biased region" description="Low complexity" evidence="1">
    <location>
        <begin position="601"/>
        <end position="615"/>
    </location>
</feature>
<name>A0ABQ6MP89_9STRA</name>
<keyword evidence="3" id="KW-1185">Reference proteome</keyword>
<evidence type="ECO:0000313" key="3">
    <source>
        <dbReference type="Proteomes" id="UP001165060"/>
    </source>
</evidence>
<accession>A0ABQ6MP89</accession>
<proteinExistence type="predicted"/>